<evidence type="ECO:0000313" key="1">
    <source>
        <dbReference type="EMBL" id="VDN24447.1"/>
    </source>
</evidence>
<dbReference type="OrthoDB" id="5862225at2759"/>
<evidence type="ECO:0000313" key="2">
    <source>
        <dbReference type="Proteomes" id="UP000271889"/>
    </source>
</evidence>
<gene>
    <name evidence="1" type="ORF">CGOC_LOCUS9835</name>
</gene>
<dbReference type="Proteomes" id="UP000271889">
    <property type="component" value="Unassembled WGS sequence"/>
</dbReference>
<organism evidence="1 2">
    <name type="scientific">Cylicostephanus goldi</name>
    <name type="common">Nematode worm</name>
    <dbReference type="NCBI Taxonomy" id="71465"/>
    <lineage>
        <taxon>Eukaryota</taxon>
        <taxon>Metazoa</taxon>
        <taxon>Ecdysozoa</taxon>
        <taxon>Nematoda</taxon>
        <taxon>Chromadorea</taxon>
        <taxon>Rhabditida</taxon>
        <taxon>Rhabditina</taxon>
        <taxon>Rhabditomorpha</taxon>
        <taxon>Strongyloidea</taxon>
        <taxon>Strongylidae</taxon>
        <taxon>Cylicostephanus</taxon>
    </lineage>
</organism>
<dbReference type="AlphaFoldDB" id="A0A3P7MMC8"/>
<dbReference type="EMBL" id="UYRV01108563">
    <property type="protein sequence ID" value="VDN24447.1"/>
    <property type="molecule type" value="Genomic_DNA"/>
</dbReference>
<accession>A0A3P7MMC8</accession>
<proteinExistence type="predicted"/>
<name>A0A3P7MMC8_CYLGO</name>
<protein>
    <submittedName>
        <fullName evidence="1">Uncharacterized protein</fullName>
    </submittedName>
</protein>
<keyword evidence="2" id="KW-1185">Reference proteome</keyword>
<sequence length="97" mass="10931">MQIHVLDENIRLVPGEEEHATWLQDVGEGKNFTADGVDIETPADMYMETENEVIQWMYTSEVICSPNLMGNMALLTVRNCDAIELNEMVLNMTPGDV</sequence>
<reference evidence="1 2" key="1">
    <citation type="submission" date="2018-11" db="EMBL/GenBank/DDBJ databases">
        <authorList>
            <consortium name="Pathogen Informatics"/>
        </authorList>
    </citation>
    <scope>NUCLEOTIDE SEQUENCE [LARGE SCALE GENOMIC DNA]</scope>
</reference>